<sequence length="645" mass="72103">MPRRVIAAGRSCLECSRRKIKCDRSLPCGYCVKVEITCAYPPVRRKRSRSPDAGGPDVIGRIERIEETLQVLGKGMAQIRDLLQGVAPLPTRRPEIPTPGQDESFDEDEFPGYDRPSPDYGLQGSPPGACTASCGSPEPLEELRPSPITISFLWQWYLDSVDPVLKIFHTPTVQKDVMHMVRHGTSPDLATECLLFAIYYAAVISMPSSTCQDELGDDKHTLLKRYRTGVEHTLAQLDITTTTNLTVLQAATIFLTTTRYDPHGAPVPTLLPIVITTAQRLHLHHDGTTLSLPPFETELRRLLWWHLVTLDVRTAEDHRTRPRIQPQAFTTHLPTNTPDTTLHPTMTHLPTPLPPGTKIPLLFTLLRFKGTLLSHHILFPTPNSTTTTTTPQKHTDINTFRQEIESSYLTHLDPCIPLDFITAASMRLILVKLKLTICKPRHGIPVGKFVRREGGGNYRDVCVEVLRKTVKLREYEPGKRWGWLFQRYIEWDVLVLVLVDLCAGGVEGEEDKGDGEGVWGVVERVVGFWRGELGVEGTGDERWMHIEELRGRALRVRDGTGVGRGVSVDDGDRDGDRDGDGGELTPESGLVSEKVTADVCEERDGGEELPGNGTACEWSTTAFEHYFHVLRGGDEKQNRIPREII</sequence>
<dbReference type="EMBL" id="KZ826342">
    <property type="protein sequence ID" value="PYI07361.1"/>
    <property type="molecule type" value="Genomic_DNA"/>
</dbReference>
<evidence type="ECO:0000256" key="6">
    <source>
        <dbReference type="ARBA" id="ARBA00023242"/>
    </source>
</evidence>
<proteinExistence type="predicted"/>
<protein>
    <recommendedName>
        <fullName evidence="8">Zn(2)-C6 fungal-type domain-containing protein</fullName>
    </recommendedName>
</protein>
<keyword evidence="3" id="KW-0805">Transcription regulation</keyword>
<evidence type="ECO:0000313" key="10">
    <source>
        <dbReference type="Proteomes" id="UP000248423"/>
    </source>
</evidence>
<evidence type="ECO:0000256" key="7">
    <source>
        <dbReference type="SAM" id="MobiDB-lite"/>
    </source>
</evidence>
<dbReference type="Gene3D" id="4.10.240.10">
    <property type="entry name" value="Zn(2)-C6 fungal-type DNA-binding domain"/>
    <property type="match status" value="1"/>
</dbReference>
<dbReference type="Pfam" id="PF00172">
    <property type="entry name" value="Zn_clus"/>
    <property type="match status" value="1"/>
</dbReference>
<dbReference type="Proteomes" id="UP000248423">
    <property type="component" value="Unassembled WGS sequence"/>
</dbReference>
<dbReference type="GO" id="GO:0003677">
    <property type="term" value="F:DNA binding"/>
    <property type="evidence" value="ECO:0007669"/>
    <property type="project" value="UniProtKB-KW"/>
</dbReference>
<dbReference type="InterPro" id="IPR036864">
    <property type="entry name" value="Zn2-C6_fun-type_DNA-bd_sf"/>
</dbReference>
<evidence type="ECO:0000256" key="5">
    <source>
        <dbReference type="ARBA" id="ARBA00023163"/>
    </source>
</evidence>
<dbReference type="InterPro" id="IPR050613">
    <property type="entry name" value="Sec_Metabolite_Reg"/>
</dbReference>
<evidence type="ECO:0000259" key="8">
    <source>
        <dbReference type="PROSITE" id="PS50048"/>
    </source>
</evidence>
<feature type="region of interest" description="Disordered" evidence="7">
    <location>
        <begin position="563"/>
        <end position="595"/>
    </location>
</feature>
<evidence type="ECO:0000256" key="1">
    <source>
        <dbReference type="ARBA" id="ARBA00004123"/>
    </source>
</evidence>
<keyword evidence="6" id="KW-0539">Nucleus</keyword>
<dbReference type="GO" id="GO:0000981">
    <property type="term" value="F:DNA-binding transcription factor activity, RNA polymerase II-specific"/>
    <property type="evidence" value="ECO:0007669"/>
    <property type="project" value="InterPro"/>
</dbReference>
<dbReference type="InterPro" id="IPR007219">
    <property type="entry name" value="XnlR_reg_dom"/>
</dbReference>
<dbReference type="PANTHER" id="PTHR31001">
    <property type="entry name" value="UNCHARACTERIZED TRANSCRIPTIONAL REGULATORY PROTEIN"/>
    <property type="match status" value="1"/>
</dbReference>
<gene>
    <name evidence="9" type="ORF">BO78DRAFT_443250</name>
</gene>
<dbReference type="GO" id="GO:0005634">
    <property type="term" value="C:nucleus"/>
    <property type="evidence" value="ECO:0007669"/>
    <property type="project" value="UniProtKB-SubCell"/>
</dbReference>
<reference evidence="9 10" key="1">
    <citation type="submission" date="2018-02" db="EMBL/GenBank/DDBJ databases">
        <title>The genomes of Aspergillus section Nigri reveals drivers in fungal speciation.</title>
        <authorList>
            <consortium name="DOE Joint Genome Institute"/>
            <person name="Vesth T.C."/>
            <person name="Nybo J."/>
            <person name="Theobald S."/>
            <person name="Brandl J."/>
            <person name="Frisvad J.C."/>
            <person name="Nielsen K.F."/>
            <person name="Lyhne E.K."/>
            <person name="Kogle M.E."/>
            <person name="Kuo A."/>
            <person name="Riley R."/>
            <person name="Clum A."/>
            <person name="Nolan M."/>
            <person name="Lipzen A."/>
            <person name="Salamov A."/>
            <person name="Henrissat B."/>
            <person name="Wiebenga A."/>
            <person name="De vries R.P."/>
            <person name="Grigoriev I.V."/>
            <person name="Mortensen U.H."/>
            <person name="Andersen M.R."/>
            <person name="Baker S.E."/>
        </authorList>
    </citation>
    <scope>NUCLEOTIDE SEQUENCE [LARGE SCALE GENOMIC DNA]</scope>
    <source>
        <strain evidence="9 10">CBS 121057</strain>
    </source>
</reference>
<keyword evidence="5" id="KW-0804">Transcription</keyword>
<organism evidence="9 10">
    <name type="scientific">Aspergillus sclerotiicarbonarius (strain CBS 121057 / IBT 28362)</name>
    <dbReference type="NCBI Taxonomy" id="1448318"/>
    <lineage>
        <taxon>Eukaryota</taxon>
        <taxon>Fungi</taxon>
        <taxon>Dikarya</taxon>
        <taxon>Ascomycota</taxon>
        <taxon>Pezizomycotina</taxon>
        <taxon>Eurotiomycetes</taxon>
        <taxon>Eurotiomycetidae</taxon>
        <taxon>Eurotiales</taxon>
        <taxon>Aspergillaceae</taxon>
        <taxon>Aspergillus</taxon>
        <taxon>Aspergillus subgen. Circumdati</taxon>
    </lineage>
</organism>
<keyword evidence="4" id="KW-0238">DNA-binding</keyword>
<feature type="region of interest" description="Disordered" evidence="7">
    <location>
        <begin position="89"/>
        <end position="110"/>
    </location>
</feature>
<dbReference type="VEuPathDB" id="FungiDB:BO78DRAFT_443250"/>
<dbReference type="GO" id="GO:0006351">
    <property type="term" value="P:DNA-templated transcription"/>
    <property type="evidence" value="ECO:0007669"/>
    <property type="project" value="InterPro"/>
</dbReference>
<dbReference type="PROSITE" id="PS50048">
    <property type="entry name" value="ZN2_CY6_FUNGAL_2"/>
    <property type="match status" value="1"/>
</dbReference>
<dbReference type="SUPFAM" id="SSF57701">
    <property type="entry name" value="Zn2/Cys6 DNA-binding domain"/>
    <property type="match status" value="1"/>
</dbReference>
<feature type="domain" description="Zn(2)-C6 fungal-type" evidence="8">
    <location>
        <begin position="11"/>
        <end position="40"/>
    </location>
</feature>
<keyword evidence="10" id="KW-1185">Reference proteome</keyword>
<evidence type="ECO:0000256" key="4">
    <source>
        <dbReference type="ARBA" id="ARBA00023125"/>
    </source>
</evidence>
<accession>A0A319ECK1</accession>
<dbReference type="AlphaFoldDB" id="A0A319ECK1"/>
<dbReference type="Pfam" id="PF04082">
    <property type="entry name" value="Fungal_trans"/>
    <property type="match status" value="1"/>
</dbReference>
<dbReference type="OrthoDB" id="435881at2759"/>
<dbReference type="STRING" id="1448318.A0A319ECK1"/>
<evidence type="ECO:0000313" key="9">
    <source>
        <dbReference type="EMBL" id="PYI07361.1"/>
    </source>
</evidence>
<dbReference type="GO" id="GO:0009893">
    <property type="term" value="P:positive regulation of metabolic process"/>
    <property type="evidence" value="ECO:0007669"/>
    <property type="project" value="UniProtKB-ARBA"/>
</dbReference>
<dbReference type="InterPro" id="IPR001138">
    <property type="entry name" value="Zn2Cys6_DnaBD"/>
</dbReference>
<dbReference type="PANTHER" id="PTHR31001:SF91">
    <property type="entry name" value="ZN(II)2CYS6 TRANSCRIPTION FACTOR (EUROFUNG)"/>
    <property type="match status" value="1"/>
</dbReference>
<comment type="subcellular location">
    <subcellularLocation>
        <location evidence="1">Nucleus</location>
    </subcellularLocation>
</comment>
<keyword evidence="2" id="KW-0479">Metal-binding</keyword>
<dbReference type="PROSITE" id="PS00463">
    <property type="entry name" value="ZN2_CY6_FUNGAL_1"/>
    <property type="match status" value="1"/>
</dbReference>
<dbReference type="CDD" id="cd00067">
    <property type="entry name" value="GAL4"/>
    <property type="match status" value="1"/>
</dbReference>
<evidence type="ECO:0000256" key="3">
    <source>
        <dbReference type="ARBA" id="ARBA00023015"/>
    </source>
</evidence>
<evidence type="ECO:0000256" key="2">
    <source>
        <dbReference type="ARBA" id="ARBA00022723"/>
    </source>
</evidence>
<dbReference type="SMART" id="SM00066">
    <property type="entry name" value="GAL4"/>
    <property type="match status" value="1"/>
</dbReference>
<name>A0A319ECK1_ASPSB</name>
<dbReference type="GO" id="GO:0008270">
    <property type="term" value="F:zinc ion binding"/>
    <property type="evidence" value="ECO:0007669"/>
    <property type="project" value="InterPro"/>
</dbReference>
<dbReference type="CDD" id="cd12148">
    <property type="entry name" value="fungal_TF_MHR"/>
    <property type="match status" value="1"/>
</dbReference>